<keyword evidence="3 6" id="KW-1133">Transmembrane helix</keyword>
<evidence type="ECO:0000313" key="11">
    <source>
        <dbReference type="Proteomes" id="UP000471672"/>
    </source>
</evidence>
<evidence type="ECO:0000313" key="10">
    <source>
        <dbReference type="Proteomes" id="UP000440668"/>
    </source>
</evidence>
<evidence type="ECO:0000256" key="4">
    <source>
        <dbReference type="ARBA" id="ARBA00023136"/>
    </source>
</evidence>
<dbReference type="AlphaFoldDB" id="A0A6N7ZHN6"/>
<keyword evidence="11" id="KW-1185">Reference proteome</keyword>
<comment type="subcellular location">
    <subcellularLocation>
        <location evidence="1">Endomembrane system</location>
        <topology evidence="1">Multi-pass membrane protein</topology>
    </subcellularLocation>
</comment>
<evidence type="ECO:0000313" key="9">
    <source>
        <dbReference type="EMBL" id="NDO89431.1"/>
    </source>
</evidence>
<reference evidence="9 11" key="3">
    <citation type="journal article" date="2021" name="Arch. Microbiol.">
        <title>Cellulosimicrobium fucosivorans sp. nov., isolated from San Elijo Lagoon, contains a fucose metabolic pathway linked to carotenoid production.</title>
        <authorList>
            <person name="Aviles F.A."/>
            <person name="Kyndt J.A."/>
        </authorList>
    </citation>
    <scope>NUCLEOTIDE SEQUENCE [LARGE SCALE GENOMIC DNA]</scope>
    <source>
        <strain evidence="9 11">SE3</strain>
    </source>
</reference>
<keyword evidence="4 6" id="KW-0472">Membrane</keyword>
<dbReference type="Pfam" id="PF02656">
    <property type="entry name" value="DUF202"/>
    <property type="match status" value="1"/>
</dbReference>
<dbReference type="Proteomes" id="UP000471672">
    <property type="component" value="Unassembled WGS sequence"/>
</dbReference>
<protein>
    <submittedName>
        <fullName evidence="8">DUF202 domain-containing protein</fullName>
    </submittedName>
</protein>
<keyword evidence="2 6" id="KW-0812">Transmembrane</keyword>
<proteinExistence type="predicted"/>
<evidence type="ECO:0000259" key="7">
    <source>
        <dbReference type="Pfam" id="PF02656"/>
    </source>
</evidence>
<dbReference type="EMBL" id="WMKA01000014">
    <property type="protein sequence ID" value="MTG88957.1"/>
    <property type="molecule type" value="Genomic_DNA"/>
</dbReference>
<feature type="region of interest" description="Disordered" evidence="5">
    <location>
        <begin position="1"/>
        <end position="25"/>
    </location>
</feature>
<evidence type="ECO:0000256" key="5">
    <source>
        <dbReference type="SAM" id="MobiDB-lite"/>
    </source>
</evidence>
<comment type="caution">
    <text evidence="8">The sequence shown here is derived from an EMBL/GenBank/DDBJ whole genome shotgun (WGS) entry which is preliminary data.</text>
</comment>
<evidence type="ECO:0000256" key="3">
    <source>
        <dbReference type="ARBA" id="ARBA00022989"/>
    </source>
</evidence>
<reference evidence="8 10" key="1">
    <citation type="submission" date="2019-11" db="EMBL/GenBank/DDBJ databases">
        <title>Cellulosimicrobium composti sp. nov. isolated from a compost.</title>
        <authorList>
            <person name="Yang Y."/>
        </authorList>
    </citation>
    <scope>NUCLEOTIDE SEQUENCE [LARGE SCALE GENOMIC DNA]</scope>
    <source>
        <strain evidence="8 10">BIT-GX5</strain>
    </source>
</reference>
<feature type="transmembrane region" description="Helical" evidence="6">
    <location>
        <begin position="43"/>
        <end position="69"/>
    </location>
</feature>
<name>A0A6N7ZHN6_9MICO</name>
<evidence type="ECO:0000256" key="1">
    <source>
        <dbReference type="ARBA" id="ARBA00004127"/>
    </source>
</evidence>
<feature type="compositionally biased region" description="Low complexity" evidence="5">
    <location>
        <begin position="1"/>
        <end position="14"/>
    </location>
</feature>
<feature type="transmembrane region" description="Helical" evidence="6">
    <location>
        <begin position="114"/>
        <end position="133"/>
    </location>
</feature>
<feature type="transmembrane region" description="Helical" evidence="6">
    <location>
        <begin position="75"/>
        <end position="93"/>
    </location>
</feature>
<organism evidence="8 10">
    <name type="scientific">Cellulosimicrobium composti</name>
    <dbReference type="NCBI Taxonomy" id="2672572"/>
    <lineage>
        <taxon>Bacteria</taxon>
        <taxon>Bacillati</taxon>
        <taxon>Actinomycetota</taxon>
        <taxon>Actinomycetes</taxon>
        <taxon>Micrococcales</taxon>
        <taxon>Promicromonosporaceae</taxon>
        <taxon>Cellulosimicrobium</taxon>
    </lineage>
</organism>
<dbReference type="Proteomes" id="UP000440668">
    <property type="component" value="Unassembled WGS sequence"/>
</dbReference>
<dbReference type="EMBL" id="JAAFAN010000021">
    <property type="protein sequence ID" value="NDO89431.1"/>
    <property type="molecule type" value="Genomic_DNA"/>
</dbReference>
<reference evidence="9" key="2">
    <citation type="submission" date="2020-01" db="EMBL/GenBank/DDBJ databases">
        <authorList>
            <person name="Aviles F."/>
            <person name="Meyer T.E."/>
            <person name="Kyndt J.A."/>
        </authorList>
    </citation>
    <scope>NUCLEOTIDE SEQUENCE</scope>
    <source>
        <strain evidence="9">SE3</strain>
    </source>
</reference>
<dbReference type="InterPro" id="IPR003807">
    <property type="entry name" value="DUF202"/>
</dbReference>
<accession>A0A6N7ZHN6</accession>
<gene>
    <name evidence="8" type="ORF">GJV82_08360</name>
    <name evidence="9" type="ORF">GYH36_08145</name>
</gene>
<dbReference type="GO" id="GO:0012505">
    <property type="term" value="C:endomembrane system"/>
    <property type="evidence" value="ECO:0007669"/>
    <property type="project" value="UniProtKB-SubCell"/>
</dbReference>
<sequence length="139" mass="14236">MAADDQGAAEGAGQRPDTRRPRSVYGVGTEPDARFSLANERTALAWVRTGLGLVAGGVALTSFATFAGMPGVLDVVAGVACLVGACFAGYALVSWRRNERALRLREPLPAPSGLPVLVTGVVVLAVLLAGYAVGSATWP</sequence>
<evidence type="ECO:0000256" key="2">
    <source>
        <dbReference type="ARBA" id="ARBA00022692"/>
    </source>
</evidence>
<evidence type="ECO:0000256" key="6">
    <source>
        <dbReference type="SAM" id="Phobius"/>
    </source>
</evidence>
<feature type="domain" description="DUF202" evidence="7">
    <location>
        <begin position="34"/>
        <end position="101"/>
    </location>
</feature>
<evidence type="ECO:0000313" key="8">
    <source>
        <dbReference type="EMBL" id="MTG88957.1"/>
    </source>
</evidence>